<protein>
    <recommendedName>
        <fullName evidence="2">Amidohydrolase-related domain-containing protein</fullName>
    </recommendedName>
</protein>
<dbReference type="InterPro" id="IPR032465">
    <property type="entry name" value="ACMSD"/>
</dbReference>
<evidence type="ECO:0000313" key="3">
    <source>
        <dbReference type="EMBL" id="SDH12459.1"/>
    </source>
</evidence>
<evidence type="ECO:0000259" key="2">
    <source>
        <dbReference type="Pfam" id="PF04909"/>
    </source>
</evidence>
<dbReference type="GO" id="GO:0016787">
    <property type="term" value="F:hydrolase activity"/>
    <property type="evidence" value="ECO:0007669"/>
    <property type="project" value="InterPro"/>
</dbReference>
<dbReference type="InterPro" id="IPR006680">
    <property type="entry name" value="Amidohydro-rel"/>
</dbReference>
<dbReference type="Pfam" id="PF04909">
    <property type="entry name" value="Amidohydro_2"/>
    <property type="match status" value="1"/>
</dbReference>
<dbReference type="Gene3D" id="3.20.20.140">
    <property type="entry name" value="Metal-dependent hydrolases"/>
    <property type="match status" value="1"/>
</dbReference>
<evidence type="ECO:0000256" key="1">
    <source>
        <dbReference type="ARBA" id="ARBA00023239"/>
    </source>
</evidence>
<proteinExistence type="predicted"/>
<dbReference type="Proteomes" id="UP000198923">
    <property type="component" value="Unassembled WGS sequence"/>
</dbReference>
<dbReference type="SUPFAM" id="SSF51556">
    <property type="entry name" value="Metallo-dependent hydrolases"/>
    <property type="match status" value="1"/>
</dbReference>
<dbReference type="AlphaFoldDB" id="A0A1G7ZUU9"/>
<keyword evidence="1" id="KW-0456">Lyase</keyword>
<gene>
    <name evidence="3" type="ORF">SAMN05421505_111214</name>
</gene>
<dbReference type="InterPro" id="IPR032466">
    <property type="entry name" value="Metal_Hydrolase"/>
</dbReference>
<reference evidence="3 4" key="1">
    <citation type="submission" date="2016-10" db="EMBL/GenBank/DDBJ databases">
        <authorList>
            <person name="de Groot N.N."/>
        </authorList>
    </citation>
    <scope>NUCLEOTIDE SEQUENCE [LARGE SCALE GENOMIC DNA]</scope>
    <source>
        <strain evidence="3 4">CPCC 201354</strain>
    </source>
</reference>
<dbReference type="GO" id="GO:0016831">
    <property type="term" value="F:carboxy-lyase activity"/>
    <property type="evidence" value="ECO:0007669"/>
    <property type="project" value="InterPro"/>
</dbReference>
<keyword evidence="4" id="KW-1185">Reference proteome</keyword>
<dbReference type="PANTHER" id="PTHR21240:SF19">
    <property type="entry name" value="CATALYTIC_ HYDROLASE"/>
    <property type="match status" value="1"/>
</dbReference>
<dbReference type="PANTHER" id="PTHR21240">
    <property type="entry name" value="2-AMINO-3-CARBOXYLMUCONATE-6-SEMIALDEHYDE DECARBOXYLASE"/>
    <property type="match status" value="1"/>
</dbReference>
<name>A0A1G7ZUU9_9ACTN</name>
<dbReference type="STRING" id="504805.SAMN05421505_111214"/>
<dbReference type="RefSeq" id="WP_093170907.1">
    <property type="nucleotide sequence ID" value="NZ_FNCN01000011.1"/>
</dbReference>
<evidence type="ECO:0000313" key="4">
    <source>
        <dbReference type="Proteomes" id="UP000198923"/>
    </source>
</evidence>
<organism evidence="3 4">
    <name type="scientific">Sinosporangium album</name>
    <dbReference type="NCBI Taxonomy" id="504805"/>
    <lineage>
        <taxon>Bacteria</taxon>
        <taxon>Bacillati</taxon>
        <taxon>Actinomycetota</taxon>
        <taxon>Actinomycetes</taxon>
        <taxon>Streptosporangiales</taxon>
        <taxon>Streptosporangiaceae</taxon>
        <taxon>Sinosporangium</taxon>
    </lineage>
</organism>
<dbReference type="OrthoDB" id="1407586at2"/>
<dbReference type="EMBL" id="FNCN01000011">
    <property type="protein sequence ID" value="SDH12459.1"/>
    <property type="molecule type" value="Genomic_DNA"/>
</dbReference>
<feature type="domain" description="Amidohydrolase-related" evidence="2">
    <location>
        <begin position="6"/>
        <end position="282"/>
    </location>
</feature>
<accession>A0A1G7ZUU9</accession>
<sequence>MEIKAIDCHVHLRDDLTVQALGARAHQQAKYFGGELEVVSVDELADQYRERQMMAVLMNSSDITTSGTKPVPNDHIAAAVRKHPDVFIGFGVIDPWLGRIAKDEIKRCAEELGLAGIGELNPGRQKFHPNDPRFYPLWEEVATHGMLITFHSGFMASGAGTPGGRGYKLDACRPIPYLDDVAADFPELTIIGAHPSWPWPEENLAIARHKSNFYIDMSGWAPRYFPDSLVRYANSILQNQCLFGSDWPALTPERWIEEFDALGFKPEVRQKILLENAKTLFKIA</sequence>